<feature type="compositionally biased region" description="Basic and acidic residues" evidence="1">
    <location>
        <begin position="394"/>
        <end position="430"/>
    </location>
</feature>
<feature type="compositionally biased region" description="Basic and acidic residues" evidence="1">
    <location>
        <begin position="187"/>
        <end position="216"/>
    </location>
</feature>
<dbReference type="EMBL" id="CAJHUC010001540">
    <property type="protein sequence ID" value="CAD7701444.1"/>
    <property type="molecule type" value="Genomic_DNA"/>
</dbReference>
<gene>
    <name evidence="2" type="ORF">OSTQU699_LOCUS6803</name>
</gene>
<evidence type="ECO:0000313" key="3">
    <source>
        <dbReference type="Proteomes" id="UP000708148"/>
    </source>
</evidence>
<dbReference type="AlphaFoldDB" id="A0A8S1J183"/>
<keyword evidence="3" id="KW-1185">Reference proteome</keyword>
<evidence type="ECO:0000313" key="2">
    <source>
        <dbReference type="EMBL" id="CAD7701444.1"/>
    </source>
</evidence>
<dbReference type="OrthoDB" id="514137at2759"/>
<reference evidence="2" key="1">
    <citation type="submission" date="2020-12" db="EMBL/GenBank/DDBJ databases">
        <authorList>
            <person name="Iha C."/>
        </authorList>
    </citation>
    <scope>NUCLEOTIDE SEQUENCE</scope>
</reference>
<dbReference type="PANTHER" id="PTHR32091">
    <property type="entry name" value="EUKARYOTIC TRANSLATION INITIATION FACTOR 4B"/>
    <property type="match status" value="1"/>
</dbReference>
<dbReference type="PANTHER" id="PTHR32091:SF20">
    <property type="entry name" value="EUKARYOTIC TRANSLATION INITIATION FACTOR 4B1"/>
    <property type="match status" value="1"/>
</dbReference>
<feature type="compositionally biased region" description="Basic and acidic residues" evidence="1">
    <location>
        <begin position="128"/>
        <end position="145"/>
    </location>
</feature>
<dbReference type="GO" id="GO:0003743">
    <property type="term" value="F:translation initiation factor activity"/>
    <property type="evidence" value="ECO:0007669"/>
    <property type="project" value="InterPro"/>
</dbReference>
<comment type="caution">
    <text evidence="2">The sequence shown here is derived from an EMBL/GenBank/DDBJ whole genome shotgun (WGS) entry which is preliminary data.</text>
</comment>
<dbReference type="InterPro" id="IPR010433">
    <property type="entry name" value="EIF-4B_pln"/>
</dbReference>
<feature type="compositionally biased region" description="Basic and acidic residues" evidence="1">
    <location>
        <begin position="236"/>
        <end position="257"/>
    </location>
</feature>
<accession>A0A8S1J183</accession>
<feature type="compositionally biased region" description="Low complexity" evidence="1">
    <location>
        <begin position="357"/>
        <end position="374"/>
    </location>
</feature>
<feature type="compositionally biased region" description="Gly residues" evidence="1">
    <location>
        <begin position="160"/>
        <end position="174"/>
    </location>
</feature>
<dbReference type="GO" id="GO:0003729">
    <property type="term" value="F:mRNA binding"/>
    <property type="evidence" value="ECO:0007669"/>
    <property type="project" value="TreeGrafter"/>
</dbReference>
<dbReference type="Proteomes" id="UP000708148">
    <property type="component" value="Unassembled WGS sequence"/>
</dbReference>
<feature type="region of interest" description="Disordered" evidence="1">
    <location>
        <begin position="1"/>
        <end position="430"/>
    </location>
</feature>
<proteinExistence type="predicted"/>
<evidence type="ECO:0000256" key="1">
    <source>
        <dbReference type="SAM" id="MobiDB-lite"/>
    </source>
</evidence>
<name>A0A8S1J183_9CHLO</name>
<organism evidence="2 3">
    <name type="scientific">Ostreobium quekettii</name>
    <dbReference type="NCBI Taxonomy" id="121088"/>
    <lineage>
        <taxon>Eukaryota</taxon>
        <taxon>Viridiplantae</taxon>
        <taxon>Chlorophyta</taxon>
        <taxon>core chlorophytes</taxon>
        <taxon>Ulvophyceae</taxon>
        <taxon>TCBD clade</taxon>
        <taxon>Bryopsidales</taxon>
        <taxon>Ostreobineae</taxon>
        <taxon>Ostreobiaceae</taxon>
        <taxon>Ostreobium</taxon>
    </lineage>
</organism>
<feature type="compositionally biased region" description="Gly residues" evidence="1">
    <location>
        <begin position="109"/>
        <end position="127"/>
    </location>
</feature>
<feature type="compositionally biased region" description="Basic and acidic residues" evidence="1">
    <location>
        <begin position="325"/>
        <end position="337"/>
    </location>
</feature>
<dbReference type="Pfam" id="PF06273">
    <property type="entry name" value="eIF-4B"/>
    <property type="match status" value="1"/>
</dbReference>
<sequence>MASPWAKATPKVTDWSEQVEEEEAQNGGDLVPPEAVPLDEEAFPSLGDAAKVKTPKKKKGGQKMTLGEFVGKSGAPSRRRIGPMMSDQEIAMNLPTGPRERGPGEEDGGWGQGGRSGFGGGYRSGGFGDREDRGRDDMGPSRADEADNWGSQKQFVPSSGGYGSRPGGYGGGGFSSYDRPRSSAGSRYDDAPMARASDSDNWSRDNRFEPSRDSQRGRSGFGGGFYEPPPPRRGYGFRDRDDRGMRGGGFGDRDPMRTEGGSWTRARSYTPNSEGPGEDGGGERPRLNLAPRKKPLAGPGSDGGAEGGGRDASTPSKRSSIFGDARPREEVLKERGGSDISGSAPHVGRTTPTSEVSSRAGSRTGSRAGSRAGTPASPVVRSPREAPKQPFVRPHREDPFGGARPREDNLGQRMMEKDAEEELSKGIEAM</sequence>
<protein>
    <submittedName>
        <fullName evidence="2">Uncharacterized protein</fullName>
    </submittedName>
</protein>